<accession>A0A6A6W1M7</accession>
<dbReference type="GeneID" id="54490900"/>
<sequence>MRFCRYARALSWYGVATHYLQAFESRFDRGIGNATSACSSLINFCRLDSIVFSHAVPVSCLLLEGSGGIYHLFCS</sequence>
<reference evidence="1" key="1">
    <citation type="journal article" date="2020" name="Stud. Mycol.">
        <title>101 Dothideomycetes genomes: a test case for predicting lifestyles and emergence of pathogens.</title>
        <authorList>
            <person name="Haridas S."/>
            <person name="Albert R."/>
            <person name="Binder M."/>
            <person name="Bloem J."/>
            <person name="Labutti K."/>
            <person name="Salamov A."/>
            <person name="Andreopoulos B."/>
            <person name="Baker S."/>
            <person name="Barry K."/>
            <person name="Bills G."/>
            <person name="Bluhm B."/>
            <person name="Cannon C."/>
            <person name="Castanera R."/>
            <person name="Culley D."/>
            <person name="Daum C."/>
            <person name="Ezra D."/>
            <person name="Gonzalez J."/>
            <person name="Henrissat B."/>
            <person name="Kuo A."/>
            <person name="Liang C."/>
            <person name="Lipzen A."/>
            <person name="Lutzoni F."/>
            <person name="Magnuson J."/>
            <person name="Mondo S."/>
            <person name="Nolan M."/>
            <person name="Ohm R."/>
            <person name="Pangilinan J."/>
            <person name="Park H.-J."/>
            <person name="Ramirez L."/>
            <person name="Alfaro M."/>
            <person name="Sun H."/>
            <person name="Tritt A."/>
            <person name="Yoshinaga Y."/>
            <person name="Zwiers L.-H."/>
            <person name="Turgeon B."/>
            <person name="Goodwin S."/>
            <person name="Spatafora J."/>
            <person name="Crous P."/>
            <person name="Grigoriev I."/>
        </authorList>
    </citation>
    <scope>NUCLEOTIDE SEQUENCE</scope>
    <source>
        <strain evidence="1">CBS 121739</strain>
    </source>
</reference>
<protein>
    <submittedName>
        <fullName evidence="1">Uncharacterized protein</fullName>
    </submittedName>
</protein>
<dbReference type="EMBL" id="ML996575">
    <property type="protein sequence ID" value="KAF2756445.1"/>
    <property type="molecule type" value="Genomic_DNA"/>
</dbReference>
<gene>
    <name evidence="1" type="ORF">EJ05DRAFT_65087</name>
</gene>
<dbReference type="RefSeq" id="XP_033598896.1">
    <property type="nucleotide sequence ID" value="XM_033749846.1"/>
</dbReference>
<evidence type="ECO:0000313" key="1">
    <source>
        <dbReference type="EMBL" id="KAF2756445.1"/>
    </source>
</evidence>
<organism evidence="1 2">
    <name type="scientific">Pseudovirgaria hyperparasitica</name>
    <dbReference type="NCBI Taxonomy" id="470096"/>
    <lineage>
        <taxon>Eukaryota</taxon>
        <taxon>Fungi</taxon>
        <taxon>Dikarya</taxon>
        <taxon>Ascomycota</taxon>
        <taxon>Pezizomycotina</taxon>
        <taxon>Dothideomycetes</taxon>
        <taxon>Dothideomycetes incertae sedis</taxon>
        <taxon>Acrospermales</taxon>
        <taxon>Acrospermaceae</taxon>
        <taxon>Pseudovirgaria</taxon>
    </lineage>
</organism>
<name>A0A6A6W1M7_9PEZI</name>
<evidence type="ECO:0000313" key="2">
    <source>
        <dbReference type="Proteomes" id="UP000799437"/>
    </source>
</evidence>
<dbReference type="Proteomes" id="UP000799437">
    <property type="component" value="Unassembled WGS sequence"/>
</dbReference>
<dbReference type="AlphaFoldDB" id="A0A6A6W1M7"/>
<keyword evidence="2" id="KW-1185">Reference proteome</keyword>
<proteinExistence type="predicted"/>